<gene>
    <name evidence="1" type="ORF">IBL25_07315</name>
</gene>
<dbReference type="Proteomes" id="UP000603940">
    <property type="component" value="Unassembled WGS sequence"/>
</dbReference>
<sequence length="117" mass="12225">MQYVLARLREPGTMRSLAVVLFALLGLAPDDPRMELAIQMGILALGAISALIPEKSTQAAETVQQAAATAQVAATTAASAVKQVANTTSEAAQLVNSARSLAEAVNVTRLRNPEDRP</sequence>
<reference evidence="1 2" key="1">
    <citation type="journal article" date="2009" name="Int. J. Syst. Evol. Microbiol.">
        <title>Transfer of Teichococcus ludipueritiae and Muricoccus roseus to the genus Roseomonas, as Roseomonas ludipueritiae comb. nov. and Roseomonas rosea comb. nov., respectively, and emended description of the genus Roseomonas.</title>
        <authorList>
            <person name="Sanchez-Porro C."/>
            <person name="Gallego V."/>
            <person name="Busse H.J."/>
            <person name="Kampfer P."/>
            <person name="Ventosa A."/>
        </authorList>
    </citation>
    <scope>NUCLEOTIDE SEQUENCE [LARGE SCALE GENOMIC DNA]</scope>
    <source>
        <strain evidence="1 2">DSM 14915</strain>
    </source>
</reference>
<dbReference type="EMBL" id="JACTUZ010000019">
    <property type="protein sequence ID" value="MBC9176751.1"/>
    <property type="molecule type" value="Genomic_DNA"/>
</dbReference>
<dbReference type="RefSeq" id="WP_187777897.1">
    <property type="nucleotide sequence ID" value="NZ_JACTUZ010000019.1"/>
</dbReference>
<proteinExistence type="predicted"/>
<accession>A0ABR7R4U1</accession>
<comment type="caution">
    <text evidence="1">The sequence shown here is derived from an EMBL/GenBank/DDBJ whole genome shotgun (WGS) entry which is preliminary data.</text>
</comment>
<name>A0ABR7R4U1_9PROT</name>
<protein>
    <submittedName>
        <fullName evidence="1">Uncharacterized protein</fullName>
    </submittedName>
</protein>
<evidence type="ECO:0000313" key="2">
    <source>
        <dbReference type="Proteomes" id="UP000603940"/>
    </source>
</evidence>
<evidence type="ECO:0000313" key="1">
    <source>
        <dbReference type="EMBL" id="MBC9176751.1"/>
    </source>
</evidence>
<keyword evidence="2" id="KW-1185">Reference proteome</keyword>
<organism evidence="1 2">
    <name type="scientific">Pseudoroseomonas ludipueritiae</name>
    <dbReference type="NCBI Taxonomy" id="198093"/>
    <lineage>
        <taxon>Bacteria</taxon>
        <taxon>Pseudomonadati</taxon>
        <taxon>Pseudomonadota</taxon>
        <taxon>Alphaproteobacteria</taxon>
        <taxon>Acetobacterales</taxon>
        <taxon>Acetobacteraceae</taxon>
        <taxon>Pseudoroseomonas</taxon>
    </lineage>
</organism>